<dbReference type="InterPro" id="IPR000847">
    <property type="entry name" value="LysR_HTH_N"/>
</dbReference>
<protein>
    <submittedName>
        <fullName evidence="6">LysR family transcriptional regulator</fullName>
    </submittedName>
</protein>
<dbReference type="SUPFAM" id="SSF53850">
    <property type="entry name" value="Periplasmic binding protein-like II"/>
    <property type="match status" value="1"/>
</dbReference>
<keyword evidence="2" id="KW-0805">Transcription regulation</keyword>
<dbReference type="PROSITE" id="PS50931">
    <property type="entry name" value="HTH_LYSR"/>
    <property type="match status" value="1"/>
</dbReference>
<keyword evidence="7" id="KW-1185">Reference proteome</keyword>
<dbReference type="Gene3D" id="1.10.10.10">
    <property type="entry name" value="Winged helix-like DNA-binding domain superfamily/Winged helix DNA-binding domain"/>
    <property type="match status" value="1"/>
</dbReference>
<dbReference type="AlphaFoldDB" id="A0A842HSS7"/>
<dbReference type="PANTHER" id="PTHR30126:SF97">
    <property type="entry name" value="HTH-TYPE TRANSCRIPTIONAL REGULATOR ABGR"/>
    <property type="match status" value="1"/>
</dbReference>
<name>A0A842HSS7_9SPHN</name>
<dbReference type="Gene3D" id="3.40.190.10">
    <property type="entry name" value="Periplasmic binding protein-like II"/>
    <property type="match status" value="2"/>
</dbReference>
<dbReference type="PANTHER" id="PTHR30126">
    <property type="entry name" value="HTH-TYPE TRANSCRIPTIONAL REGULATOR"/>
    <property type="match status" value="1"/>
</dbReference>
<proteinExistence type="inferred from homology"/>
<feature type="domain" description="HTH lysR-type" evidence="5">
    <location>
        <begin position="1"/>
        <end position="56"/>
    </location>
</feature>
<evidence type="ECO:0000256" key="4">
    <source>
        <dbReference type="ARBA" id="ARBA00023163"/>
    </source>
</evidence>
<evidence type="ECO:0000256" key="3">
    <source>
        <dbReference type="ARBA" id="ARBA00023125"/>
    </source>
</evidence>
<keyword evidence="4" id="KW-0804">Transcription</keyword>
<dbReference type="EMBL" id="JACJVJ010000001">
    <property type="protein sequence ID" value="MBC2775995.1"/>
    <property type="molecule type" value="Genomic_DNA"/>
</dbReference>
<dbReference type="SUPFAM" id="SSF46785">
    <property type="entry name" value="Winged helix' DNA-binding domain"/>
    <property type="match status" value="1"/>
</dbReference>
<comment type="caution">
    <text evidence="6">The sequence shown here is derived from an EMBL/GenBank/DDBJ whole genome shotgun (WGS) entry which is preliminary data.</text>
</comment>
<dbReference type="InterPro" id="IPR036390">
    <property type="entry name" value="WH_DNA-bd_sf"/>
</dbReference>
<reference evidence="6 7" key="1">
    <citation type="submission" date="2020-08" db="EMBL/GenBank/DDBJ databases">
        <title>Draft genome sequence of Parasphingopyxis sp. GrpM-11.</title>
        <authorList>
            <person name="Oh J."/>
            <person name="Roh D.-H."/>
        </authorList>
    </citation>
    <scope>NUCLEOTIDE SEQUENCE [LARGE SCALE GENOMIC DNA]</scope>
    <source>
        <strain evidence="6 7">GrpM-11</strain>
    </source>
</reference>
<evidence type="ECO:0000313" key="7">
    <source>
        <dbReference type="Proteomes" id="UP000564378"/>
    </source>
</evidence>
<dbReference type="RefSeq" id="WP_185799315.1">
    <property type="nucleotide sequence ID" value="NZ_JACJVJ010000001.1"/>
</dbReference>
<comment type="similarity">
    <text evidence="1">Belongs to the LysR transcriptional regulatory family.</text>
</comment>
<evidence type="ECO:0000313" key="6">
    <source>
        <dbReference type="EMBL" id="MBC2775995.1"/>
    </source>
</evidence>
<dbReference type="CDD" id="cd05466">
    <property type="entry name" value="PBP2_LTTR_substrate"/>
    <property type="match status" value="1"/>
</dbReference>
<dbReference type="GO" id="GO:0003700">
    <property type="term" value="F:DNA-binding transcription factor activity"/>
    <property type="evidence" value="ECO:0007669"/>
    <property type="project" value="InterPro"/>
</dbReference>
<dbReference type="FunFam" id="1.10.10.10:FF:000001">
    <property type="entry name" value="LysR family transcriptional regulator"/>
    <property type="match status" value="1"/>
</dbReference>
<dbReference type="InterPro" id="IPR036388">
    <property type="entry name" value="WH-like_DNA-bd_sf"/>
</dbReference>
<keyword evidence="3" id="KW-0238">DNA-binding</keyword>
<organism evidence="6 7">
    <name type="scientific">Parasphingopyxis marina</name>
    <dbReference type="NCBI Taxonomy" id="2761622"/>
    <lineage>
        <taxon>Bacteria</taxon>
        <taxon>Pseudomonadati</taxon>
        <taxon>Pseudomonadota</taxon>
        <taxon>Alphaproteobacteria</taxon>
        <taxon>Sphingomonadales</taxon>
        <taxon>Sphingomonadaceae</taxon>
        <taxon>Parasphingopyxis</taxon>
    </lineage>
</organism>
<gene>
    <name evidence="6" type="ORF">H6P80_00015</name>
</gene>
<evidence type="ECO:0000256" key="1">
    <source>
        <dbReference type="ARBA" id="ARBA00009437"/>
    </source>
</evidence>
<evidence type="ECO:0000256" key="2">
    <source>
        <dbReference type="ARBA" id="ARBA00023015"/>
    </source>
</evidence>
<evidence type="ECO:0000259" key="5">
    <source>
        <dbReference type="PROSITE" id="PS50931"/>
    </source>
</evidence>
<dbReference type="PRINTS" id="PR00039">
    <property type="entry name" value="HTHLYSR"/>
</dbReference>
<dbReference type="GO" id="GO:0000976">
    <property type="term" value="F:transcription cis-regulatory region binding"/>
    <property type="evidence" value="ECO:0007669"/>
    <property type="project" value="TreeGrafter"/>
</dbReference>
<sequence length="303" mass="33610">MRAMRYFVAIARSGSLRAASEVLNISQPALGMQLRQLEDRLGVTLFDRHSRGVTLTRAGAVFLEEAEQVMVAYAKAEASIAPFRRPVTEVLRIGVSSTVARLLIPEMIAEKSDSSGIEIKVRVGYDAELRSNILTDELDVALFDSHLPLNLPNTRILATEDLWLIGPPSRVDPELGPIKLQALQSIPIVMDSIRAPDRAFAEYLATTHDIRFDLVAEVEPISSRRQLMLEHEMCCISTYPTFLNELGDGRLVARPIDAEGASLRLYLLTRSGLNGQVLEPFEALIEKAIRRLVAANQAPWKVL</sequence>
<accession>A0A842HSS7</accession>
<dbReference type="Pfam" id="PF00126">
    <property type="entry name" value="HTH_1"/>
    <property type="match status" value="1"/>
</dbReference>
<dbReference type="InterPro" id="IPR005119">
    <property type="entry name" value="LysR_subst-bd"/>
</dbReference>
<dbReference type="Pfam" id="PF03466">
    <property type="entry name" value="LysR_substrate"/>
    <property type="match status" value="1"/>
</dbReference>
<dbReference type="Proteomes" id="UP000564378">
    <property type="component" value="Unassembled WGS sequence"/>
</dbReference>